<dbReference type="NCBIfam" id="TIGR04518">
    <property type="entry name" value="ECF_S_folT_fam"/>
    <property type="match status" value="1"/>
</dbReference>
<feature type="transmembrane region" description="Helical" evidence="1">
    <location>
        <begin position="48"/>
        <end position="70"/>
    </location>
</feature>
<organism evidence="2 3">
    <name type="scientific">Clostridium novyi A str. 4552</name>
    <dbReference type="NCBI Taxonomy" id="1444289"/>
    <lineage>
        <taxon>Bacteria</taxon>
        <taxon>Bacillati</taxon>
        <taxon>Bacillota</taxon>
        <taxon>Clostridia</taxon>
        <taxon>Eubacteriales</taxon>
        <taxon>Clostridiaceae</taxon>
        <taxon>Clostridium</taxon>
    </lineage>
</organism>
<feature type="transmembrane region" description="Helical" evidence="1">
    <location>
        <begin position="112"/>
        <end position="132"/>
    </location>
</feature>
<dbReference type="EMBL" id="JENJ01000024">
    <property type="protein sequence ID" value="KGM96322.1"/>
    <property type="molecule type" value="Genomic_DNA"/>
</dbReference>
<feature type="transmembrane region" description="Helical" evidence="1">
    <location>
        <begin position="152"/>
        <end position="169"/>
    </location>
</feature>
<dbReference type="InterPro" id="IPR030949">
    <property type="entry name" value="ECF_S_folate_fam"/>
</dbReference>
<keyword evidence="1" id="KW-1133">Transmembrane helix</keyword>
<comment type="caution">
    <text evidence="2">The sequence shown here is derived from an EMBL/GenBank/DDBJ whole genome shotgun (WGS) entry which is preliminary data.</text>
</comment>
<proteinExistence type="predicted"/>
<evidence type="ECO:0000256" key="1">
    <source>
        <dbReference type="SAM" id="Phobius"/>
    </source>
</evidence>
<reference evidence="2 3" key="1">
    <citation type="submission" date="2014-01" db="EMBL/GenBank/DDBJ databases">
        <title>Plasmidome dynamics in the species complex Clostridium novyi sensu lato converts strains of independent lineages into distinctly different pathogens.</title>
        <authorList>
            <person name="Skarin H."/>
            <person name="Segerman B."/>
        </authorList>
    </citation>
    <scope>NUCLEOTIDE SEQUENCE [LARGE SCALE GENOMIC DNA]</scope>
    <source>
        <strain evidence="2 3">4552</strain>
    </source>
</reference>
<name>A0A0A0I660_CLONO</name>
<keyword evidence="1" id="KW-0812">Transmembrane</keyword>
<dbReference type="Gene3D" id="1.10.1760.20">
    <property type="match status" value="1"/>
</dbReference>
<keyword evidence="1" id="KW-0472">Membrane</keyword>
<protein>
    <submittedName>
        <fullName evidence="2">Folate transporter</fullName>
    </submittedName>
</protein>
<dbReference type="Proteomes" id="UP000030012">
    <property type="component" value="Unassembled WGS sequence"/>
</dbReference>
<feature type="transmembrane region" description="Helical" evidence="1">
    <location>
        <begin position="17"/>
        <end position="36"/>
    </location>
</feature>
<feature type="transmembrane region" description="Helical" evidence="1">
    <location>
        <begin position="82"/>
        <end position="103"/>
    </location>
</feature>
<sequence>MAYCEKERRRKMKKVNVMIYMAFMITLEIVFTRFLSIQTPIIRIGFGFIPVAMSGMMFGPLLAGIVGATSDILGMMIFPKGAYFPGFTLSAFVGAAIYGIFFYNKKISVKRVLLAVGIITILVNLTMNTIWLEILTGKAVKVLVVTRLIKEAIMFPIHSIVIYGAWKLVDRLEIMSKTIKFNNK</sequence>
<evidence type="ECO:0000313" key="2">
    <source>
        <dbReference type="EMBL" id="KGM96322.1"/>
    </source>
</evidence>
<dbReference type="AlphaFoldDB" id="A0A0A0I660"/>
<accession>A0A0A0I660</accession>
<dbReference type="InterPro" id="IPR024529">
    <property type="entry name" value="ECF_trnsprt_substrate-spec"/>
</dbReference>
<dbReference type="OrthoDB" id="4624at2"/>
<dbReference type="GO" id="GO:0022857">
    <property type="term" value="F:transmembrane transporter activity"/>
    <property type="evidence" value="ECO:0007669"/>
    <property type="project" value="InterPro"/>
</dbReference>
<evidence type="ECO:0000313" key="3">
    <source>
        <dbReference type="Proteomes" id="UP000030012"/>
    </source>
</evidence>
<gene>
    <name evidence="2" type="ORF">Z968_06745</name>
</gene>
<dbReference type="Pfam" id="PF12822">
    <property type="entry name" value="ECF_trnsprt"/>
    <property type="match status" value="1"/>
</dbReference>